<comment type="caution">
    <text evidence="2">The sequence shown here is derived from an EMBL/GenBank/DDBJ whole genome shotgun (WGS) entry which is preliminary data.</text>
</comment>
<evidence type="ECO:0000313" key="3">
    <source>
        <dbReference type="Proteomes" id="UP000078348"/>
    </source>
</evidence>
<feature type="transmembrane region" description="Helical" evidence="1">
    <location>
        <begin position="124"/>
        <end position="153"/>
    </location>
</feature>
<evidence type="ECO:0008006" key="4">
    <source>
        <dbReference type="Google" id="ProtNLM"/>
    </source>
</evidence>
<dbReference type="EMBL" id="LXWW01000219">
    <property type="protein sequence ID" value="OAO14702.1"/>
    <property type="molecule type" value="Genomic_DNA"/>
</dbReference>
<feature type="transmembrane region" description="Helical" evidence="1">
    <location>
        <begin position="97"/>
        <end position="117"/>
    </location>
</feature>
<feature type="transmembrane region" description="Helical" evidence="1">
    <location>
        <begin position="159"/>
        <end position="181"/>
    </location>
</feature>
<gene>
    <name evidence="2" type="ORF">AV274_3613</name>
</gene>
<evidence type="ECO:0000313" key="2">
    <source>
        <dbReference type="EMBL" id="OAO14702.1"/>
    </source>
</evidence>
<reference evidence="2 3" key="1">
    <citation type="submission" date="2016-05" db="EMBL/GenBank/DDBJ databases">
        <title>Nuclear genome of Blastocystis sp. subtype 1 NandII.</title>
        <authorList>
            <person name="Gentekaki E."/>
            <person name="Curtis B."/>
            <person name="Stairs C."/>
            <person name="Eme L."/>
            <person name="Herman E."/>
            <person name="Klimes V."/>
            <person name="Arias M.C."/>
            <person name="Elias M."/>
            <person name="Hilliou F."/>
            <person name="Klute M."/>
            <person name="Malik S.-B."/>
            <person name="Pightling A."/>
            <person name="Rachubinski R."/>
            <person name="Salas D."/>
            <person name="Schlacht A."/>
            <person name="Suga H."/>
            <person name="Archibald J."/>
            <person name="Ball S.G."/>
            <person name="Clark G."/>
            <person name="Dacks J."/>
            <person name="Van Der Giezen M."/>
            <person name="Tsaousis A."/>
            <person name="Roger A."/>
        </authorList>
    </citation>
    <scope>NUCLEOTIDE SEQUENCE [LARGE SCALE GENOMIC DNA]</scope>
    <source>
        <strain evidence="3">ATCC 50177 / NandII</strain>
    </source>
</reference>
<proteinExistence type="predicted"/>
<dbReference type="Proteomes" id="UP000078348">
    <property type="component" value="Unassembled WGS sequence"/>
</dbReference>
<dbReference type="AlphaFoldDB" id="A0A196SEY2"/>
<protein>
    <recommendedName>
        <fullName evidence="4">Transmembrane protein</fullName>
    </recommendedName>
</protein>
<feature type="transmembrane region" description="Helical" evidence="1">
    <location>
        <begin position="72"/>
        <end position="91"/>
    </location>
</feature>
<keyword evidence="1" id="KW-0472">Membrane</keyword>
<name>A0A196SEY2_BLAHN</name>
<sequence length="208" mass="22567">MSGPMLSTTLEAATGKVVAVSSQLYQPPSHPEFDFLTAEDVADLDVEGLQGYNAYDAEDWDHFVKTMRWAKALSFILLGIGIVCSYCSLHIDISYSSSLFTCFLCSICSLVLLYLFLVSYKDLLVLIALIIAWANLGVFLCALAFAIVSLFLYANTFSFGLLAASAVGSLIAVALAVNVAAVHQAFPLFDDNDLSRIAKEERCCGMCK</sequence>
<keyword evidence="1" id="KW-0812">Transmembrane</keyword>
<accession>A0A196SEY2</accession>
<keyword evidence="3" id="KW-1185">Reference proteome</keyword>
<organism evidence="2 3">
    <name type="scientific">Blastocystis sp. subtype 1 (strain ATCC 50177 / NandII)</name>
    <dbReference type="NCBI Taxonomy" id="478820"/>
    <lineage>
        <taxon>Eukaryota</taxon>
        <taxon>Sar</taxon>
        <taxon>Stramenopiles</taxon>
        <taxon>Bigyra</taxon>
        <taxon>Opalozoa</taxon>
        <taxon>Opalinata</taxon>
        <taxon>Blastocystidae</taxon>
        <taxon>Blastocystis</taxon>
    </lineage>
</organism>
<evidence type="ECO:0000256" key="1">
    <source>
        <dbReference type="SAM" id="Phobius"/>
    </source>
</evidence>
<keyword evidence="1" id="KW-1133">Transmembrane helix</keyword>